<protein>
    <submittedName>
        <fullName evidence="3">Uncharacterized protein</fullName>
    </submittedName>
</protein>
<sequence>MTYGHEDEGSPGPEPPAGRGRRRKPEPEPERAAPESAAYDAQWEQSGLGWDPQAWNEAQRDQYAATQSGYALDEFAPDPYPADSYDSYRSDPNDQYRGHPHIPSQYEPARHTEAPPDADREPPVEHAPGPHGRSGYPRDEYEFTHELTDEFEEEFDDAPARARTPAAEPATEPPRTLPAAVASGPGQGAFGAAGLAVVTGVGALVATPVLAVVVGLGQVGLAVGWLRTSGYQSARRTLGSVVAIGLACVALAYRLAPDRAPTAMIGALGVGFVFLAADQLFRRNIGPGRHRSEALAAAVTAAAFTVLPAGYLVAQRQDPALAGACALAAAVAVLCAALVGAGTGPAGVAAGVIAGAALGALSAATLGAAAGTAGGALGGTLSGLFAIAGARAADRVGAEGGDVRISAQVLPVALSAIGAVIAAQVVR</sequence>
<feature type="transmembrane region" description="Helical" evidence="2">
    <location>
        <begin position="293"/>
        <end position="314"/>
    </location>
</feature>
<feature type="transmembrane region" description="Helical" evidence="2">
    <location>
        <begin position="320"/>
        <end position="341"/>
    </location>
</feature>
<keyword evidence="2" id="KW-0472">Membrane</keyword>
<evidence type="ECO:0000313" key="4">
    <source>
        <dbReference type="Proteomes" id="UP000677913"/>
    </source>
</evidence>
<dbReference type="Proteomes" id="UP000677913">
    <property type="component" value="Unassembled WGS sequence"/>
</dbReference>
<keyword evidence="2" id="KW-0812">Transmembrane</keyword>
<reference evidence="3" key="1">
    <citation type="submission" date="2021-04" db="EMBL/GenBank/DDBJ databases">
        <title>Genome based classification of Actinospica acidithermotolerans sp. nov., an actinobacterium isolated from an Indonesian hot spring.</title>
        <authorList>
            <person name="Kusuma A.B."/>
            <person name="Putra K.E."/>
            <person name="Nafisah S."/>
            <person name="Loh J."/>
            <person name="Nouioui I."/>
            <person name="Goodfellow M."/>
        </authorList>
    </citation>
    <scope>NUCLEOTIDE SEQUENCE</scope>
    <source>
        <strain evidence="3">DSM 45618</strain>
    </source>
</reference>
<gene>
    <name evidence="3" type="ORF">KGA66_04510</name>
</gene>
<dbReference type="EMBL" id="JAGSXH010000009">
    <property type="protein sequence ID" value="MBS2962296.1"/>
    <property type="molecule type" value="Genomic_DNA"/>
</dbReference>
<name>A0A8J7WHF4_9ACTN</name>
<feature type="region of interest" description="Disordered" evidence="1">
    <location>
        <begin position="1"/>
        <end position="139"/>
    </location>
</feature>
<feature type="compositionally biased region" description="Low complexity" evidence="1">
    <location>
        <begin position="161"/>
        <end position="170"/>
    </location>
</feature>
<feature type="transmembrane region" description="Helical" evidence="2">
    <location>
        <begin position="193"/>
        <end position="226"/>
    </location>
</feature>
<accession>A0A8J7WHF4</accession>
<keyword evidence="4" id="KW-1185">Reference proteome</keyword>
<feature type="transmembrane region" description="Helical" evidence="2">
    <location>
        <begin position="238"/>
        <end position="256"/>
    </location>
</feature>
<evidence type="ECO:0000313" key="3">
    <source>
        <dbReference type="EMBL" id="MBS2962296.1"/>
    </source>
</evidence>
<feature type="transmembrane region" description="Helical" evidence="2">
    <location>
        <begin position="405"/>
        <end position="426"/>
    </location>
</feature>
<evidence type="ECO:0000256" key="1">
    <source>
        <dbReference type="SAM" id="MobiDB-lite"/>
    </source>
</evidence>
<evidence type="ECO:0000256" key="2">
    <source>
        <dbReference type="SAM" id="Phobius"/>
    </source>
</evidence>
<feature type="compositionally biased region" description="Basic and acidic residues" evidence="1">
    <location>
        <begin position="108"/>
        <end position="124"/>
    </location>
</feature>
<organism evidence="3 4">
    <name type="scientific">Actinocrinis puniceicyclus</name>
    <dbReference type="NCBI Taxonomy" id="977794"/>
    <lineage>
        <taxon>Bacteria</taxon>
        <taxon>Bacillati</taxon>
        <taxon>Actinomycetota</taxon>
        <taxon>Actinomycetes</taxon>
        <taxon>Catenulisporales</taxon>
        <taxon>Actinospicaceae</taxon>
        <taxon>Actinocrinis</taxon>
    </lineage>
</organism>
<feature type="transmembrane region" description="Helical" evidence="2">
    <location>
        <begin position="262"/>
        <end position="281"/>
    </location>
</feature>
<feature type="compositionally biased region" description="Basic and acidic residues" evidence="1">
    <location>
        <begin position="86"/>
        <end position="97"/>
    </location>
</feature>
<dbReference type="AlphaFoldDB" id="A0A8J7WHF4"/>
<feature type="transmembrane region" description="Helical" evidence="2">
    <location>
        <begin position="348"/>
        <end position="370"/>
    </location>
</feature>
<feature type="region of interest" description="Disordered" evidence="1">
    <location>
        <begin position="158"/>
        <end position="177"/>
    </location>
</feature>
<comment type="caution">
    <text evidence="3">The sequence shown here is derived from an EMBL/GenBank/DDBJ whole genome shotgun (WGS) entry which is preliminary data.</text>
</comment>
<dbReference type="RefSeq" id="WP_211464799.1">
    <property type="nucleotide sequence ID" value="NZ_JAGSXH010000009.1"/>
</dbReference>
<proteinExistence type="predicted"/>
<keyword evidence="2" id="KW-1133">Transmembrane helix</keyword>